<keyword evidence="15" id="KW-1185">Reference proteome</keyword>
<evidence type="ECO:0000256" key="13">
    <source>
        <dbReference type="SAM" id="SignalP"/>
    </source>
</evidence>
<evidence type="ECO:0000313" key="15">
    <source>
        <dbReference type="Proteomes" id="UP000515180"/>
    </source>
</evidence>
<keyword evidence="8" id="KW-0106">Calcium</keyword>
<evidence type="ECO:0000256" key="7">
    <source>
        <dbReference type="ARBA" id="ARBA00022801"/>
    </source>
</evidence>
<keyword evidence="13" id="KW-0732">Signal</keyword>
<gene>
    <name evidence="16" type="primary">LOC100746952</name>
</gene>
<dbReference type="PANTHER" id="PTHR12253">
    <property type="entry name" value="RH14732P"/>
    <property type="match status" value="1"/>
</dbReference>
<comment type="subcellular location">
    <subcellularLocation>
        <location evidence="2">Secreted</location>
    </subcellularLocation>
</comment>
<keyword evidence="9" id="KW-0442">Lipid degradation</keyword>
<protein>
    <recommendedName>
        <fullName evidence="4">Phospholipase A2</fullName>
        <ecNumber evidence="3">3.1.1.4</ecNumber>
    </recommendedName>
    <alternativeName>
        <fullName evidence="12">Phosphatidylcholine 2-acylhydrolase</fullName>
    </alternativeName>
</protein>
<dbReference type="CDD" id="cd04704">
    <property type="entry name" value="PLA2_bee_venom_like"/>
    <property type="match status" value="1"/>
</dbReference>
<feature type="chain" id="PRO_5027758930" description="Phospholipase A2" evidence="13">
    <location>
        <begin position="23"/>
        <end position="190"/>
    </location>
</feature>
<dbReference type="GO" id="GO:0046872">
    <property type="term" value="F:metal ion binding"/>
    <property type="evidence" value="ECO:0007669"/>
    <property type="project" value="UniProtKB-KW"/>
</dbReference>
<dbReference type="RefSeq" id="XP_012248546.1">
    <property type="nucleotide sequence ID" value="XM_012393123.3"/>
</dbReference>
<dbReference type="InterPro" id="IPR016090">
    <property type="entry name" value="PLA2-like_dom"/>
</dbReference>
<comment type="cofactor">
    <cofactor evidence="1">
        <name>Ca(2+)</name>
        <dbReference type="ChEBI" id="CHEBI:29108"/>
    </cofactor>
</comment>
<keyword evidence="11" id="KW-1015">Disulfide bond</keyword>
<evidence type="ECO:0000256" key="9">
    <source>
        <dbReference type="ARBA" id="ARBA00022963"/>
    </source>
</evidence>
<feature type="domain" description="Phospholipase A2-like central" evidence="14">
    <location>
        <begin position="30"/>
        <end position="170"/>
    </location>
</feature>
<evidence type="ECO:0000256" key="12">
    <source>
        <dbReference type="ARBA" id="ARBA00029903"/>
    </source>
</evidence>
<dbReference type="Proteomes" id="UP000515180">
    <property type="component" value="Unplaced"/>
</dbReference>
<dbReference type="OrthoDB" id="10059604at2759"/>
<reference evidence="16" key="1">
    <citation type="submission" date="2025-08" db="UniProtKB">
        <authorList>
            <consortium name="RefSeq"/>
        </authorList>
    </citation>
    <scope>IDENTIFICATION</scope>
</reference>
<keyword evidence="6" id="KW-0479">Metal-binding</keyword>
<dbReference type="FunFam" id="1.20.90.10:FF:000002">
    <property type="entry name" value="Phospholipase A2 group III"/>
    <property type="match status" value="1"/>
</dbReference>
<dbReference type="GO" id="GO:0050482">
    <property type="term" value="P:arachidonate secretion"/>
    <property type="evidence" value="ECO:0007669"/>
    <property type="project" value="InterPro"/>
</dbReference>
<name>A0A6P3V592_BOMIM</name>
<evidence type="ECO:0000259" key="14">
    <source>
        <dbReference type="SMART" id="SM00085"/>
    </source>
</evidence>
<dbReference type="InterPro" id="IPR036444">
    <property type="entry name" value="PLipase_A2_dom_sf"/>
</dbReference>
<dbReference type="Pfam" id="PF05826">
    <property type="entry name" value="Phospholip_A2_2"/>
    <property type="match status" value="1"/>
</dbReference>
<evidence type="ECO:0000256" key="5">
    <source>
        <dbReference type="ARBA" id="ARBA00022525"/>
    </source>
</evidence>
<dbReference type="SUPFAM" id="SSF48619">
    <property type="entry name" value="Phospholipase A2, PLA2"/>
    <property type="match status" value="1"/>
</dbReference>
<dbReference type="GO" id="GO:0004623">
    <property type="term" value="F:phospholipase A2 activity"/>
    <property type="evidence" value="ECO:0007669"/>
    <property type="project" value="UniProtKB-EC"/>
</dbReference>
<dbReference type="GO" id="GO:0016042">
    <property type="term" value="P:lipid catabolic process"/>
    <property type="evidence" value="ECO:0007669"/>
    <property type="project" value="UniProtKB-KW"/>
</dbReference>
<dbReference type="Gene3D" id="1.20.90.10">
    <property type="entry name" value="Phospholipase A2 domain"/>
    <property type="match status" value="1"/>
</dbReference>
<evidence type="ECO:0000256" key="6">
    <source>
        <dbReference type="ARBA" id="ARBA00022723"/>
    </source>
</evidence>
<dbReference type="AlphaFoldDB" id="A0A6P3V592"/>
<keyword evidence="10" id="KW-0443">Lipid metabolism</keyword>
<dbReference type="GO" id="GO:0006644">
    <property type="term" value="P:phospholipid metabolic process"/>
    <property type="evidence" value="ECO:0007669"/>
    <property type="project" value="InterPro"/>
</dbReference>
<evidence type="ECO:0000313" key="16">
    <source>
        <dbReference type="RefSeq" id="XP_012248546.1"/>
    </source>
</evidence>
<evidence type="ECO:0000256" key="2">
    <source>
        <dbReference type="ARBA" id="ARBA00004613"/>
    </source>
</evidence>
<dbReference type="SMART" id="SM00085">
    <property type="entry name" value="PA2c"/>
    <property type="match status" value="1"/>
</dbReference>
<sequence>MRVLGLSCVFALWLSSHVSVRALQPIMFRNPVPFSATEIKDGLSERWIPSYNYTRIFPDTLWCGIGNIASGPNQLGRLKSTDACCRTHDMCPDVIEAYKKKHGLTNPAFYNRLSCDCDEKFRQCLKKSTDEISANLVGFGYFTLLRTQCFRVDYPIVDCIERSWFLRRCKKYRFDTKGQKKYQWFDLLEY</sequence>
<evidence type="ECO:0000256" key="8">
    <source>
        <dbReference type="ARBA" id="ARBA00022837"/>
    </source>
</evidence>
<evidence type="ECO:0000256" key="3">
    <source>
        <dbReference type="ARBA" id="ARBA00013278"/>
    </source>
</evidence>
<proteinExistence type="predicted"/>
<organism evidence="15 16">
    <name type="scientific">Bombus impatiens</name>
    <name type="common">Bumblebee</name>
    <dbReference type="NCBI Taxonomy" id="132113"/>
    <lineage>
        <taxon>Eukaryota</taxon>
        <taxon>Metazoa</taxon>
        <taxon>Ecdysozoa</taxon>
        <taxon>Arthropoda</taxon>
        <taxon>Hexapoda</taxon>
        <taxon>Insecta</taxon>
        <taxon>Pterygota</taxon>
        <taxon>Neoptera</taxon>
        <taxon>Endopterygota</taxon>
        <taxon>Hymenoptera</taxon>
        <taxon>Apocrita</taxon>
        <taxon>Aculeata</taxon>
        <taxon>Apoidea</taxon>
        <taxon>Anthophila</taxon>
        <taxon>Apidae</taxon>
        <taxon>Bombus</taxon>
        <taxon>Pyrobombus</taxon>
    </lineage>
</organism>
<dbReference type="KEGG" id="bim:100746952"/>
<dbReference type="GO" id="GO:0005576">
    <property type="term" value="C:extracellular region"/>
    <property type="evidence" value="ECO:0007669"/>
    <property type="project" value="UniProtKB-SubCell"/>
</dbReference>
<dbReference type="PROSITE" id="PS00118">
    <property type="entry name" value="PA2_HIS"/>
    <property type="match status" value="1"/>
</dbReference>
<evidence type="ECO:0000256" key="1">
    <source>
        <dbReference type="ARBA" id="ARBA00001913"/>
    </source>
</evidence>
<dbReference type="EC" id="3.1.1.4" evidence="3"/>
<accession>A0A6P3V592</accession>
<dbReference type="InterPro" id="IPR033113">
    <property type="entry name" value="PLA2_histidine"/>
</dbReference>
<keyword evidence="5" id="KW-0964">Secreted</keyword>
<feature type="signal peptide" evidence="13">
    <location>
        <begin position="1"/>
        <end position="22"/>
    </location>
</feature>
<evidence type="ECO:0000256" key="11">
    <source>
        <dbReference type="ARBA" id="ARBA00023157"/>
    </source>
</evidence>
<evidence type="ECO:0000256" key="4">
    <source>
        <dbReference type="ARBA" id="ARBA00021721"/>
    </source>
</evidence>
<evidence type="ECO:0000256" key="10">
    <source>
        <dbReference type="ARBA" id="ARBA00023098"/>
    </source>
</evidence>
<dbReference type="GeneID" id="100746952"/>
<keyword evidence="7" id="KW-0378">Hydrolase</keyword>